<dbReference type="PANTHER" id="PTHR36452">
    <property type="entry name" value="CHROMOSOME 12, WHOLE GENOME SHOTGUN SEQUENCE"/>
    <property type="match status" value="1"/>
</dbReference>
<accession>A0A841BP90</accession>
<sequence>MSFTGFPDEALAFYEGLQADNSKTYFTKHREVYDRSVKAPMQALVAELSDEFGECRLFRPHRDVRFAKDKSPYKTHQGAFCDLDPGIGFYVSIDADGIVTAGGFHSPDREQTLRYRTAVNDDVLGDLLVGILGKLTKAGFTRSGSQVKTRPRGCPADHPRLELMRHESLTVHRRYLPDDEMHSPKMLANVRRDWKAMRPLLDWIDKNIGPA</sequence>
<dbReference type="EMBL" id="JACHMN010000002">
    <property type="protein sequence ID" value="MBB5869485.1"/>
    <property type="molecule type" value="Genomic_DNA"/>
</dbReference>
<dbReference type="InterPro" id="IPR012808">
    <property type="entry name" value="CHP02453"/>
</dbReference>
<proteinExistence type="predicted"/>
<name>A0A841BP90_9ACTN</name>
<dbReference type="InterPro" id="IPR015996">
    <property type="entry name" value="UCP028451"/>
</dbReference>
<dbReference type="PIRSF" id="PIRSF028451">
    <property type="entry name" value="UCP028451"/>
    <property type="match status" value="1"/>
</dbReference>
<gene>
    <name evidence="1" type="ORF">F4553_002864</name>
</gene>
<dbReference type="Proteomes" id="UP000587527">
    <property type="component" value="Unassembled WGS sequence"/>
</dbReference>
<keyword evidence="2" id="KW-1185">Reference proteome</keyword>
<comment type="caution">
    <text evidence="1">The sequence shown here is derived from an EMBL/GenBank/DDBJ whole genome shotgun (WGS) entry which is preliminary data.</text>
</comment>
<evidence type="ECO:0000313" key="2">
    <source>
        <dbReference type="Proteomes" id="UP000587527"/>
    </source>
</evidence>
<protein>
    <submittedName>
        <fullName evidence="1">Uncharacterized protein (TIGR02453 family)</fullName>
    </submittedName>
</protein>
<organism evidence="1 2">
    <name type="scientific">Allocatelliglobosispora scoriae</name>
    <dbReference type="NCBI Taxonomy" id="643052"/>
    <lineage>
        <taxon>Bacteria</taxon>
        <taxon>Bacillati</taxon>
        <taxon>Actinomycetota</taxon>
        <taxon>Actinomycetes</taxon>
        <taxon>Micromonosporales</taxon>
        <taxon>Micromonosporaceae</taxon>
        <taxon>Allocatelliglobosispora</taxon>
    </lineage>
</organism>
<dbReference type="RefSeq" id="WP_184836129.1">
    <property type="nucleotide sequence ID" value="NZ_JACHMN010000002.1"/>
</dbReference>
<evidence type="ECO:0000313" key="1">
    <source>
        <dbReference type="EMBL" id="MBB5869485.1"/>
    </source>
</evidence>
<dbReference type="NCBIfam" id="TIGR02453">
    <property type="entry name" value="TIGR02453 family protein"/>
    <property type="match status" value="1"/>
</dbReference>
<dbReference type="AlphaFoldDB" id="A0A841BP90"/>
<dbReference type="PANTHER" id="PTHR36452:SF1">
    <property type="entry name" value="DUF2461 DOMAIN-CONTAINING PROTEIN"/>
    <property type="match status" value="1"/>
</dbReference>
<dbReference type="Pfam" id="PF09365">
    <property type="entry name" value="DUF2461"/>
    <property type="match status" value="1"/>
</dbReference>
<reference evidence="1 2" key="1">
    <citation type="submission" date="2020-08" db="EMBL/GenBank/DDBJ databases">
        <title>Sequencing the genomes of 1000 actinobacteria strains.</title>
        <authorList>
            <person name="Klenk H.-P."/>
        </authorList>
    </citation>
    <scope>NUCLEOTIDE SEQUENCE [LARGE SCALE GENOMIC DNA]</scope>
    <source>
        <strain evidence="1 2">DSM 45362</strain>
    </source>
</reference>